<dbReference type="InterPro" id="IPR027417">
    <property type="entry name" value="P-loop_NTPase"/>
</dbReference>
<keyword evidence="5" id="KW-0804">Transcription</keyword>
<dbReference type="PANTHER" id="PTHR32071">
    <property type="entry name" value="TRANSCRIPTIONAL REGULATORY PROTEIN"/>
    <property type="match status" value="1"/>
</dbReference>
<dbReference type="Gene3D" id="2.60.200.20">
    <property type="match status" value="1"/>
</dbReference>
<keyword evidence="1" id="KW-0547">Nucleotide-binding</keyword>
<feature type="compositionally biased region" description="Low complexity" evidence="6">
    <location>
        <begin position="406"/>
        <end position="419"/>
    </location>
</feature>
<dbReference type="InterPro" id="IPR002078">
    <property type="entry name" value="Sigma_54_int"/>
</dbReference>
<dbReference type="SUPFAM" id="SSF52540">
    <property type="entry name" value="P-loop containing nucleoside triphosphate hydrolases"/>
    <property type="match status" value="1"/>
</dbReference>
<reference evidence="8 9" key="1">
    <citation type="journal article" date="2010" name="Stand. Genomic Sci.">
        <title>Complete genome sequence of Haliangium ochraceum type strain (SMP-2).</title>
        <authorList>
            <consortium name="US DOE Joint Genome Institute (JGI-PGF)"/>
            <person name="Ivanova N."/>
            <person name="Daum C."/>
            <person name="Lang E."/>
            <person name="Abt B."/>
            <person name="Kopitz M."/>
            <person name="Saunders E."/>
            <person name="Lapidus A."/>
            <person name="Lucas S."/>
            <person name="Glavina Del Rio T."/>
            <person name="Nolan M."/>
            <person name="Tice H."/>
            <person name="Copeland A."/>
            <person name="Cheng J.F."/>
            <person name="Chen F."/>
            <person name="Bruce D."/>
            <person name="Goodwin L."/>
            <person name="Pitluck S."/>
            <person name="Mavromatis K."/>
            <person name="Pati A."/>
            <person name="Mikhailova N."/>
            <person name="Chen A."/>
            <person name="Palaniappan K."/>
            <person name="Land M."/>
            <person name="Hauser L."/>
            <person name="Chang Y.J."/>
            <person name="Jeffries C.D."/>
            <person name="Detter J.C."/>
            <person name="Brettin T."/>
            <person name="Rohde M."/>
            <person name="Goker M."/>
            <person name="Bristow J."/>
            <person name="Markowitz V."/>
            <person name="Eisen J.A."/>
            <person name="Hugenholtz P."/>
            <person name="Kyrpides N.C."/>
            <person name="Klenk H.P."/>
        </authorList>
    </citation>
    <scope>NUCLEOTIDE SEQUENCE [LARGE SCALE GENOMIC DNA]</scope>
    <source>
        <strain evidence="9">DSM 14365 / CIP 107738 / JCM 11303 / AJ 13395 / SMP-2</strain>
    </source>
</reference>
<evidence type="ECO:0000313" key="9">
    <source>
        <dbReference type="Proteomes" id="UP000001880"/>
    </source>
</evidence>
<dbReference type="Gene3D" id="1.10.8.60">
    <property type="match status" value="1"/>
</dbReference>
<evidence type="ECO:0000256" key="4">
    <source>
        <dbReference type="ARBA" id="ARBA00023125"/>
    </source>
</evidence>
<dbReference type="GO" id="GO:0005524">
    <property type="term" value="F:ATP binding"/>
    <property type="evidence" value="ECO:0007669"/>
    <property type="project" value="UniProtKB-KW"/>
</dbReference>
<accession>D0LRJ2</accession>
<dbReference type="KEGG" id="hoh:Hoch_4730"/>
<evidence type="ECO:0000256" key="5">
    <source>
        <dbReference type="ARBA" id="ARBA00023163"/>
    </source>
</evidence>
<keyword evidence="3" id="KW-0805">Transcription regulation</keyword>
<dbReference type="InterPro" id="IPR003593">
    <property type="entry name" value="AAA+_ATPase"/>
</dbReference>
<dbReference type="CDD" id="cd00060">
    <property type="entry name" value="FHA"/>
    <property type="match status" value="1"/>
</dbReference>
<dbReference type="OrthoDB" id="5496274at2"/>
<dbReference type="InterPro" id="IPR025944">
    <property type="entry name" value="Sigma_54_int_dom_CS"/>
</dbReference>
<dbReference type="PROSITE" id="PS00676">
    <property type="entry name" value="SIGMA54_INTERACT_2"/>
    <property type="match status" value="1"/>
</dbReference>
<keyword evidence="4" id="KW-0238">DNA-binding</keyword>
<sequence length="522" mass="54759">MQRRDVAGGRGDLRSEFITALGVVESGEIVPLPGTGRIAIGSDPDCEVVLRGDGIAPVHCTIERGRRDSGGLACVHLHPEQRARQRSAESRVLGRPADAAERAEPVPWRPGTPLRVGPWTLIAIAEHRRGPGSAFARLRGRDPALRRAVATAVRAASSDCSVLILGETGTGKELIARTIHDASRRAQGPLVALNCGAISGQLIGSELFGHARGAFTGAAAERDGLFVQADGGTLFLDELGELPTEQQPHLLRALETRSVRRIGANREQAIDVRLVAATNRMDGLGSGASRLRLDLVHRVATVVVALPPLRQRPGDIPLLVRAFLDEFAADFGHHDISPETLERMCAYPWPGNVRELRAAVQRGMALCTQELRLRELLPPRELAAVPVSTPSATSGEYANGDGAGGARPDAAPSSALAAPAQPPAASAASASSVPAAMAAAESADAPGELAPLDSLVREQMRRALERCGSIRRAAHALGIPKSTFADRARRLGVLPVRRQRAAPGAAPPSATPVGAAVAPGPR</sequence>
<dbReference type="EMBL" id="CP001804">
    <property type="protein sequence ID" value="ACY17220.1"/>
    <property type="molecule type" value="Genomic_DNA"/>
</dbReference>
<gene>
    <name evidence="8" type="ordered locus">Hoch_4730</name>
</gene>
<dbReference type="InterPro" id="IPR008984">
    <property type="entry name" value="SMAD_FHA_dom_sf"/>
</dbReference>
<dbReference type="SUPFAM" id="SSF49879">
    <property type="entry name" value="SMAD/FHA domain"/>
    <property type="match status" value="1"/>
</dbReference>
<protein>
    <submittedName>
        <fullName evidence="8">Sigma 54 interacting domain protein</fullName>
    </submittedName>
</protein>
<dbReference type="RefSeq" id="WP_012829818.1">
    <property type="nucleotide sequence ID" value="NC_013440.1"/>
</dbReference>
<dbReference type="FunFam" id="3.40.50.300:FF:000006">
    <property type="entry name" value="DNA-binding transcriptional regulator NtrC"/>
    <property type="match status" value="1"/>
</dbReference>
<dbReference type="CDD" id="cd00009">
    <property type="entry name" value="AAA"/>
    <property type="match status" value="1"/>
</dbReference>
<evidence type="ECO:0000256" key="2">
    <source>
        <dbReference type="ARBA" id="ARBA00022840"/>
    </source>
</evidence>
<feature type="domain" description="Sigma-54 factor interaction" evidence="7">
    <location>
        <begin position="138"/>
        <end position="365"/>
    </location>
</feature>
<evidence type="ECO:0000256" key="3">
    <source>
        <dbReference type="ARBA" id="ARBA00023015"/>
    </source>
</evidence>
<dbReference type="STRING" id="502025.Hoch_4730"/>
<dbReference type="InterPro" id="IPR058031">
    <property type="entry name" value="AAA_lid_NorR"/>
</dbReference>
<evidence type="ECO:0000256" key="1">
    <source>
        <dbReference type="ARBA" id="ARBA00022741"/>
    </source>
</evidence>
<evidence type="ECO:0000256" key="6">
    <source>
        <dbReference type="SAM" id="MobiDB-lite"/>
    </source>
</evidence>
<keyword evidence="9" id="KW-1185">Reference proteome</keyword>
<dbReference type="PROSITE" id="PS50045">
    <property type="entry name" value="SIGMA54_INTERACT_4"/>
    <property type="match status" value="1"/>
</dbReference>
<dbReference type="Proteomes" id="UP000001880">
    <property type="component" value="Chromosome"/>
</dbReference>
<dbReference type="InterPro" id="IPR025943">
    <property type="entry name" value="Sigma_54_int_dom_ATP-bd_2"/>
</dbReference>
<dbReference type="AlphaFoldDB" id="D0LRJ2"/>
<dbReference type="Pfam" id="PF25601">
    <property type="entry name" value="AAA_lid_14"/>
    <property type="match status" value="1"/>
</dbReference>
<feature type="compositionally biased region" description="Low complexity" evidence="6">
    <location>
        <begin position="511"/>
        <end position="522"/>
    </location>
</feature>
<dbReference type="InterPro" id="IPR025662">
    <property type="entry name" value="Sigma_54_int_dom_ATP-bd_1"/>
</dbReference>
<dbReference type="GO" id="GO:0003677">
    <property type="term" value="F:DNA binding"/>
    <property type="evidence" value="ECO:0007669"/>
    <property type="project" value="UniProtKB-KW"/>
</dbReference>
<dbReference type="eggNOG" id="COG2204">
    <property type="taxonomic scope" value="Bacteria"/>
</dbReference>
<dbReference type="GO" id="GO:0006355">
    <property type="term" value="P:regulation of DNA-templated transcription"/>
    <property type="evidence" value="ECO:0007669"/>
    <property type="project" value="InterPro"/>
</dbReference>
<organism evidence="8 9">
    <name type="scientific">Haliangium ochraceum (strain DSM 14365 / JCM 11303 / SMP-2)</name>
    <dbReference type="NCBI Taxonomy" id="502025"/>
    <lineage>
        <taxon>Bacteria</taxon>
        <taxon>Pseudomonadati</taxon>
        <taxon>Myxococcota</taxon>
        <taxon>Polyangia</taxon>
        <taxon>Haliangiales</taxon>
        <taxon>Kofleriaceae</taxon>
        <taxon>Haliangium</taxon>
    </lineage>
</organism>
<evidence type="ECO:0000313" key="8">
    <source>
        <dbReference type="EMBL" id="ACY17220.1"/>
    </source>
</evidence>
<feature type="region of interest" description="Disordered" evidence="6">
    <location>
        <begin position="84"/>
        <end position="109"/>
    </location>
</feature>
<dbReference type="HOGENOM" id="CLU_000445_0_7_7"/>
<dbReference type="PROSITE" id="PS00688">
    <property type="entry name" value="SIGMA54_INTERACT_3"/>
    <property type="match status" value="1"/>
</dbReference>
<dbReference type="PROSITE" id="PS00675">
    <property type="entry name" value="SIGMA54_INTERACT_1"/>
    <property type="match status" value="1"/>
</dbReference>
<feature type="region of interest" description="Disordered" evidence="6">
    <location>
        <begin position="385"/>
        <end position="419"/>
    </location>
</feature>
<proteinExistence type="predicted"/>
<keyword evidence="2" id="KW-0067">ATP-binding</keyword>
<dbReference type="Pfam" id="PF00158">
    <property type="entry name" value="Sigma54_activat"/>
    <property type="match status" value="1"/>
</dbReference>
<feature type="region of interest" description="Disordered" evidence="6">
    <location>
        <begin position="499"/>
        <end position="522"/>
    </location>
</feature>
<evidence type="ECO:0000259" key="7">
    <source>
        <dbReference type="PROSITE" id="PS50045"/>
    </source>
</evidence>
<dbReference type="SMART" id="SM00382">
    <property type="entry name" value="AAA"/>
    <property type="match status" value="1"/>
</dbReference>
<dbReference type="Gene3D" id="3.40.50.300">
    <property type="entry name" value="P-loop containing nucleotide triphosphate hydrolases"/>
    <property type="match status" value="1"/>
</dbReference>
<name>D0LRJ2_HALO1</name>